<dbReference type="InterPro" id="IPR013536">
    <property type="entry name" value="WLM_dom"/>
</dbReference>
<evidence type="ECO:0000313" key="4">
    <source>
        <dbReference type="Proteomes" id="UP000053259"/>
    </source>
</evidence>
<dbReference type="EMBL" id="KN847587">
    <property type="protein sequence ID" value="KIV99021.1"/>
    <property type="molecule type" value="Genomic_DNA"/>
</dbReference>
<dbReference type="GO" id="GO:0070628">
    <property type="term" value="F:proteasome binding"/>
    <property type="evidence" value="ECO:0007669"/>
    <property type="project" value="TreeGrafter"/>
</dbReference>
<dbReference type="AlphaFoldDB" id="A0A0D1YEB7"/>
<dbReference type="OrthoDB" id="49605at2759"/>
<gene>
    <name evidence="3" type="ORF">PV09_09248</name>
</gene>
<dbReference type="STRING" id="253628.A0A0D1YEB7"/>
<feature type="region of interest" description="Disordered" evidence="1">
    <location>
        <begin position="1"/>
        <end position="33"/>
    </location>
</feature>
<evidence type="ECO:0000259" key="2">
    <source>
        <dbReference type="PROSITE" id="PS51397"/>
    </source>
</evidence>
<feature type="compositionally biased region" description="Basic and acidic residues" evidence="1">
    <location>
        <begin position="338"/>
        <end position="354"/>
    </location>
</feature>
<dbReference type="GeneID" id="27317221"/>
<name>A0A0D1YEB7_9PEZI</name>
<feature type="domain" description="WLM" evidence="2">
    <location>
        <begin position="149"/>
        <end position="345"/>
    </location>
</feature>
<dbReference type="PANTHER" id="PTHR47795:SF1">
    <property type="entry name" value="DNA-DEPENDENT METALLOPROTEASE WSS1 HOMOLOG 2"/>
    <property type="match status" value="1"/>
</dbReference>
<dbReference type="InParanoid" id="A0A0D1YEB7"/>
<dbReference type="VEuPathDB" id="FungiDB:PV09_09248"/>
<protein>
    <recommendedName>
        <fullName evidence="2">WLM domain-containing protein</fullName>
    </recommendedName>
</protein>
<organism evidence="3 4">
    <name type="scientific">Verruconis gallopava</name>
    <dbReference type="NCBI Taxonomy" id="253628"/>
    <lineage>
        <taxon>Eukaryota</taxon>
        <taxon>Fungi</taxon>
        <taxon>Dikarya</taxon>
        <taxon>Ascomycota</taxon>
        <taxon>Pezizomycotina</taxon>
        <taxon>Dothideomycetes</taxon>
        <taxon>Pleosporomycetidae</taxon>
        <taxon>Venturiales</taxon>
        <taxon>Sympoventuriaceae</taxon>
        <taxon>Verruconis</taxon>
    </lineage>
</organism>
<dbReference type="InterPro" id="IPR029071">
    <property type="entry name" value="Ubiquitin-like_domsf"/>
</dbReference>
<proteinExistence type="predicted"/>
<dbReference type="SUPFAM" id="SSF54236">
    <property type="entry name" value="Ubiquitin-like"/>
    <property type="match status" value="1"/>
</dbReference>
<feature type="region of interest" description="Disordered" evidence="1">
    <location>
        <begin position="338"/>
        <end position="360"/>
    </location>
</feature>
<dbReference type="CDD" id="cd17039">
    <property type="entry name" value="Ubl_ubiquitin_like"/>
    <property type="match status" value="1"/>
</dbReference>
<accession>A0A0D1YEB7</accession>
<sequence length="360" mass="40638">MAAPATEDHTPQTIQPLDTSMMAEPEPRDDEREPTVCLTIHFRGRPNEFTVPADCTLSDLAEMVAQIYGIPAARQKYMVTPKEGTYKHPFPPLSATSLHNKKIVLLGTPEKEIADLQESIREAQRQMQRRRLARSGKAPAVSRRVDWKKAGEEAQYTFHAIRPLAYLPNPERSQRFLEQLANDPGIKASMRKHRFSVGLLTEMDPAMHTTHESRTLGLNRNRGEVIELRLRTDAYDGYRDYRTIRKTLCHELSHNVWGDHDRNFWDLTKQIEDEVERNDWSRGGRALGDDEFYNPHDGGVTDEDLVDEGGWTGGEFVLGGQGAGSPAEGLSRREILAKAAEERARKAKDTKDNRGPSASS</sequence>
<reference evidence="3 4" key="1">
    <citation type="submission" date="2015-01" db="EMBL/GenBank/DDBJ databases">
        <title>The Genome Sequence of Ochroconis gallopava CBS43764.</title>
        <authorList>
            <consortium name="The Broad Institute Genomics Platform"/>
            <person name="Cuomo C."/>
            <person name="de Hoog S."/>
            <person name="Gorbushina A."/>
            <person name="Stielow B."/>
            <person name="Teixiera M."/>
            <person name="Abouelleil A."/>
            <person name="Chapman S.B."/>
            <person name="Priest M."/>
            <person name="Young S.K."/>
            <person name="Wortman J."/>
            <person name="Nusbaum C."/>
            <person name="Birren B."/>
        </authorList>
    </citation>
    <scope>NUCLEOTIDE SEQUENCE [LARGE SCALE GENOMIC DNA]</scope>
    <source>
        <strain evidence="3 4">CBS 43764</strain>
    </source>
</reference>
<feature type="compositionally biased region" description="Basic and acidic residues" evidence="1">
    <location>
        <begin position="1"/>
        <end position="10"/>
    </location>
</feature>
<dbReference type="Pfam" id="PF08325">
    <property type="entry name" value="WLM"/>
    <property type="match status" value="1"/>
</dbReference>
<evidence type="ECO:0000256" key="1">
    <source>
        <dbReference type="SAM" id="MobiDB-lite"/>
    </source>
</evidence>
<keyword evidence="4" id="KW-1185">Reference proteome</keyword>
<dbReference type="Gene3D" id="3.10.20.90">
    <property type="entry name" value="Phosphatidylinositol 3-kinase Catalytic Subunit, Chain A, domain 1"/>
    <property type="match status" value="1"/>
</dbReference>
<dbReference type="Proteomes" id="UP000053259">
    <property type="component" value="Unassembled WGS sequence"/>
</dbReference>
<dbReference type="PANTHER" id="PTHR47795">
    <property type="entry name" value="UBIQUITIN AND WLM DOMAIN-CONTAINING METALLOPROTEASE SPCC1442.07C"/>
    <property type="match status" value="1"/>
</dbReference>
<evidence type="ECO:0000313" key="3">
    <source>
        <dbReference type="EMBL" id="KIV99021.1"/>
    </source>
</evidence>
<dbReference type="RefSeq" id="XP_016208891.1">
    <property type="nucleotide sequence ID" value="XM_016363277.1"/>
</dbReference>
<dbReference type="PROSITE" id="PS51397">
    <property type="entry name" value="WLM"/>
    <property type="match status" value="1"/>
</dbReference>
<dbReference type="HOGENOM" id="CLU_056790_0_0_1"/>